<dbReference type="Proteomes" id="UP000199569">
    <property type="component" value="Unassembled WGS sequence"/>
</dbReference>
<proteinExistence type="predicted"/>
<organism evidence="1 2">
    <name type="scientific">Microvirga guangxiensis</name>
    <dbReference type="NCBI Taxonomy" id="549386"/>
    <lineage>
        <taxon>Bacteria</taxon>
        <taxon>Pseudomonadati</taxon>
        <taxon>Pseudomonadota</taxon>
        <taxon>Alphaproteobacteria</taxon>
        <taxon>Hyphomicrobiales</taxon>
        <taxon>Methylobacteriaceae</taxon>
        <taxon>Microvirga</taxon>
    </lineage>
</organism>
<reference evidence="1 2" key="1">
    <citation type="submission" date="2016-10" db="EMBL/GenBank/DDBJ databases">
        <authorList>
            <person name="de Groot N.N."/>
        </authorList>
    </citation>
    <scope>NUCLEOTIDE SEQUENCE [LARGE SCALE GENOMIC DNA]</scope>
    <source>
        <strain evidence="1 2">CGMCC 1.7666</strain>
    </source>
</reference>
<dbReference type="GO" id="GO:0004061">
    <property type="term" value="F:arylformamidase activity"/>
    <property type="evidence" value="ECO:0007669"/>
    <property type="project" value="InterPro"/>
</dbReference>
<dbReference type="AlphaFoldDB" id="A0A1G5KJQ9"/>
<dbReference type="Gene3D" id="3.50.30.50">
    <property type="entry name" value="Putative cyclase"/>
    <property type="match status" value="1"/>
</dbReference>
<dbReference type="STRING" id="549386.SAMN02927923_03385"/>
<dbReference type="PANTHER" id="PTHR43564">
    <property type="entry name" value="KYNURENINE FORMAMIDASE-LIKE PROTEIN"/>
    <property type="match status" value="1"/>
</dbReference>
<dbReference type="GO" id="GO:0019441">
    <property type="term" value="P:L-tryptophan catabolic process to kynurenine"/>
    <property type="evidence" value="ECO:0007669"/>
    <property type="project" value="InterPro"/>
</dbReference>
<dbReference type="EMBL" id="FMVJ01000010">
    <property type="protein sequence ID" value="SCZ00827.1"/>
    <property type="molecule type" value="Genomic_DNA"/>
</dbReference>
<dbReference type="InterPro" id="IPR007325">
    <property type="entry name" value="KFase/CYL"/>
</dbReference>
<protein>
    <submittedName>
        <fullName evidence="1">Kynurenine formamidase</fullName>
    </submittedName>
</protein>
<keyword evidence="2" id="KW-1185">Reference proteome</keyword>
<gene>
    <name evidence="1" type="ORF">SAMN02927923_03385</name>
</gene>
<evidence type="ECO:0000313" key="2">
    <source>
        <dbReference type="Proteomes" id="UP000199569"/>
    </source>
</evidence>
<dbReference type="SUPFAM" id="SSF102198">
    <property type="entry name" value="Putative cyclase"/>
    <property type="match status" value="1"/>
</dbReference>
<evidence type="ECO:0000313" key="1">
    <source>
        <dbReference type="EMBL" id="SCZ00827.1"/>
    </source>
</evidence>
<dbReference type="OrthoDB" id="9777007at2"/>
<dbReference type="Pfam" id="PF04199">
    <property type="entry name" value="Cyclase"/>
    <property type="match status" value="1"/>
</dbReference>
<name>A0A1G5KJQ9_9HYPH</name>
<dbReference type="RefSeq" id="WP_091137124.1">
    <property type="nucleotide sequence ID" value="NZ_FMVJ01000010.1"/>
</dbReference>
<dbReference type="PANTHER" id="PTHR43564:SF2">
    <property type="entry name" value="BLR6059 PROTEIN"/>
    <property type="match status" value="1"/>
</dbReference>
<dbReference type="InterPro" id="IPR037175">
    <property type="entry name" value="KFase_sf"/>
</dbReference>
<accession>A0A1G5KJQ9</accession>
<sequence>MATGSSLGLWPVLRDLQGCRWIDLTHAFDRNIPHCSSFDPEERITLYHYDEGIGLKGHGFLAHEYRHTGQWGTHVDPPAHFIRGLRHLDELPVEEMILPLVVIDITRRVAEDPDYCVSLDDVHAWEGRNGPVPQGAFVAKRTGWSRRWPDAMAMKNFDTEGVSHFPGWSLEVLQYLAERRNVSAIGHETTDTDPGVVVSRREAPLEAYWLARDKWQIELLAELSELPEAGAIVIASWPKPRKGSGFPARVFAIAPVQ</sequence>